<dbReference type="InterPro" id="IPR037972">
    <property type="entry name" value="RepB_N"/>
</dbReference>
<dbReference type="CDD" id="cd16405">
    <property type="entry name" value="RepB_like_N"/>
    <property type="match status" value="1"/>
</dbReference>
<evidence type="ECO:0000256" key="1">
    <source>
        <dbReference type="ARBA" id="ARBA00006295"/>
    </source>
</evidence>
<comment type="caution">
    <text evidence="4">The sequence shown here is derived from an EMBL/GenBank/DDBJ whole genome shotgun (WGS) entry which is preliminary data.</text>
</comment>
<dbReference type="NCBIfam" id="TIGR03454">
    <property type="entry name" value="partition_RepB"/>
    <property type="match status" value="1"/>
</dbReference>
<dbReference type="InterPro" id="IPR050336">
    <property type="entry name" value="Chromosome_partition/occlusion"/>
</dbReference>
<dbReference type="AlphaFoldDB" id="A0A5D4HE83"/>
<dbReference type="GO" id="GO:0005694">
    <property type="term" value="C:chromosome"/>
    <property type="evidence" value="ECO:0007669"/>
    <property type="project" value="TreeGrafter"/>
</dbReference>
<dbReference type="InterPro" id="IPR017819">
    <property type="entry name" value="Plasmid_partition_RepB"/>
</dbReference>
<dbReference type="Gene3D" id="1.10.10.2830">
    <property type="match status" value="1"/>
</dbReference>
<dbReference type="NCBIfam" id="TIGR00180">
    <property type="entry name" value="parB_part"/>
    <property type="match status" value="1"/>
</dbReference>
<dbReference type="InterPro" id="IPR004437">
    <property type="entry name" value="ParB/RepB/Spo0J"/>
</dbReference>
<dbReference type="InterPro" id="IPR036086">
    <property type="entry name" value="ParB/Sulfiredoxin_sf"/>
</dbReference>
<evidence type="ECO:0000313" key="5">
    <source>
        <dbReference type="Proteomes" id="UP000323258"/>
    </source>
</evidence>
<dbReference type="SUPFAM" id="SSF109709">
    <property type="entry name" value="KorB DNA-binding domain-like"/>
    <property type="match status" value="1"/>
</dbReference>
<dbReference type="InterPro" id="IPR003115">
    <property type="entry name" value="ParB_N"/>
</dbReference>
<dbReference type="Proteomes" id="UP000323258">
    <property type="component" value="Unassembled WGS sequence"/>
</dbReference>
<feature type="compositionally biased region" description="Low complexity" evidence="2">
    <location>
        <begin position="19"/>
        <end position="30"/>
    </location>
</feature>
<reference evidence="4 5" key="2">
    <citation type="submission" date="2019-09" db="EMBL/GenBank/DDBJ databases">
        <title>Mesorhizobium sp. MaA-C15 isolated from Microcystis aeruginosa.</title>
        <authorList>
            <person name="Jeong S.E."/>
            <person name="Jin H.M."/>
            <person name="Jeon C.O."/>
        </authorList>
    </citation>
    <scope>NUCLEOTIDE SEQUENCE [LARGE SCALE GENOMIC DNA]</scope>
    <source>
        <strain evidence="4 5">MaA-C15</strain>
    </source>
</reference>
<name>A0A5D4HE83_9HYPH</name>
<dbReference type="EMBL" id="VSZS01000040">
    <property type="protein sequence ID" value="TYR37140.1"/>
    <property type="molecule type" value="Genomic_DNA"/>
</dbReference>
<protein>
    <submittedName>
        <fullName evidence="4">Plasmid partitioning protein RepB</fullName>
    </submittedName>
</protein>
<accession>A0A5D4HE83</accession>
<dbReference type="PANTHER" id="PTHR33375">
    <property type="entry name" value="CHROMOSOME-PARTITIONING PROTEIN PARB-RELATED"/>
    <property type="match status" value="1"/>
</dbReference>
<feature type="domain" description="ParB-like N-terminal" evidence="3">
    <location>
        <begin position="74"/>
        <end position="172"/>
    </location>
</feature>
<dbReference type="GO" id="GO:0003677">
    <property type="term" value="F:DNA binding"/>
    <property type="evidence" value="ECO:0007669"/>
    <property type="project" value="InterPro"/>
</dbReference>
<dbReference type="Pfam" id="PF07506">
    <property type="entry name" value="RepB"/>
    <property type="match status" value="1"/>
</dbReference>
<feature type="region of interest" description="Disordered" evidence="2">
    <location>
        <begin position="1"/>
        <end position="37"/>
    </location>
</feature>
<dbReference type="PANTHER" id="PTHR33375:SF1">
    <property type="entry name" value="CHROMOSOME-PARTITIONING PROTEIN PARB-RELATED"/>
    <property type="match status" value="1"/>
</dbReference>
<comment type="similarity">
    <text evidence="1">Belongs to the ParB family.</text>
</comment>
<dbReference type="InterPro" id="IPR011111">
    <property type="entry name" value="Plasmid_RepB"/>
</dbReference>
<evidence type="ECO:0000313" key="4">
    <source>
        <dbReference type="EMBL" id="TYR37140.1"/>
    </source>
</evidence>
<keyword evidence="5" id="KW-1185">Reference proteome</keyword>
<proteinExistence type="inferred from homology"/>
<dbReference type="GO" id="GO:0007059">
    <property type="term" value="P:chromosome segregation"/>
    <property type="evidence" value="ECO:0007669"/>
    <property type="project" value="TreeGrafter"/>
</dbReference>
<dbReference type="SMART" id="SM00470">
    <property type="entry name" value="ParB"/>
    <property type="match status" value="1"/>
</dbReference>
<reference evidence="4 5" key="1">
    <citation type="submission" date="2019-08" db="EMBL/GenBank/DDBJ databases">
        <authorList>
            <person name="Seo Y.L."/>
        </authorList>
    </citation>
    <scope>NUCLEOTIDE SEQUENCE [LARGE SCALE GENOMIC DNA]</scope>
    <source>
        <strain evidence="4 5">MaA-C15</strain>
    </source>
</reference>
<dbReference type="OrthoDB" id="7908920at2"/>
<dbReference type="Pfam" id="PF02195">
    <property type="entry name" value="ParB_N"/>
    <property type="match status" value="1"/>
</dbReference>
<dbReference type="RefSeq" id="WP_148912752.1">
    <property type="nucleotide sequence ID" value="NZ_VSZS01000040.1"/>
</dbReference>
<gene>
    <name evidence="4" type="primary">repB</name>
    <name evidence="4" type="ORF">FY036_00400</name>
</gene>
<dbReference type="SUPFAM" id="SSF110849">
    <property type="entry name" value="ParB/Sulfiredoxin"/>
    <property type="match status" value="1"/>
</dbReference>
<dbReference type="Gene3D" id="3.90.1530.30">
    <property type="match status" value="1"/>
</dbReference>
<evidence type="ECO:0000259" key="3">
    <source>
        <dbReference type="SMART" id="SM00470"/>
    </source>
</evidence>
<sequence>MNARKDRLKSLFSGEAEEAPSPAEAPATTPVGAPPKRATSAAVKAMGLSLGNLTQEVDEARKLREALSSGEQVIDLDPEMLERSPFLDRFSEGAANDEDFEALKRSIAEHGQQVPVLVRPHADSGKAARGIYQIAYGHRRVQAARQLGRSVRAVVRSLDDAQLALAQGKENAERRALSFIERAFFAQTLLDHGFDRSTAQDALAVHKSEMSRLLQVVEAVPKHVAEAIGPAPKAGRPRWLELGDLIAKDNAGLVVDELSREPFRAADSDTRFQRLLDRLKAGVLKSAKRRSRHVTKIAGANGKPIGQLASAARGSRLTVPESAGKGFADYVADRLPELHEAFSKAASATKK</sequence>
<organism evidence="4 5">
    <name type="scientific">Neoaquamicrobium microcysteis</name>
    <dbReference type="NCBI Taxonomy" id="2682781"/>
    <lineage>
        <taxon>Bacteria</taxon>
        <taxon>Pseudomonadati</taxon>
        <taxon>Pseudomonadota</taxon>
        <taxon>Alphaproteobacteria</taxon>
        <taxon>Hyphomicrobiales</taxon>
        <taxon>Phyllobacteriaceae</taxon>
        <taxon>Neoaquamicrobium</taxon>
    </lineage>
</organism>
<evidence type="ECO:0000256" key="2">
    <source>
        <dbReference type="SAM" id="MobiDB-lite"/>
    </source>
</evidence>